<accession>A0ACC4E0J8</accession>
<reference evidence="1" key="1">
    <citation type="submission" date="2024-12" db="EMBL/GenBank/DDBJ databases">
        <title>Comparative genomics and development of molecular markers within Purpureocillium lilacinum and among Purpureocillium species.</title>
        <authorList>
            <person name="Yeh Z.-Y."/>
            <person name="Ni N.-T."/>
            <person name="Lo P.-H."/>
            <person name="Mushyakhwo K."/>
            <person name="Lin C.-F."/>
            <person name="Nai Y.-S."/>
        </authorList>
    </citation>
    <scope>NUCLEOTIDE SEQUENCE</scope>
    <source>
        <strain evidence="1">NCHU-NPUST-175</strain>
    </source>
</reference>
<protein>
    <submittedName>
        <fullName evidence="1">Uncharacterized protein</fullName>
    </submittedName>
</protein>
<dbReference type="Proteomes" id="UP001638806">
    <property type="component" value="Unassembled WGS sequence"/>
</dbReference>
<organism evidence="1 2">
    <name type="scientific">Purpureocillium lilacinum</name>
    <name type="common">Paecilomyces lilacinus</name>
    <dbReference type="NCBI Taxonomy" id="33203"/>
    <lineage>
        <taxon>Eukaryota</taxon>
        <taxon>Fungi</taxon>
        <taxon>Dikarya</taxon>
        <taxon>Ascomycota</taxon>
        <taxon>Pezizomycotina</taxon>
        <taxon>Sordariomycetes</taxon>
        <taxon>Hypocreomycetidae</taxon>
        <taxon>Hypocreales</taxon>
        <taxon>Ophiocordycipitaceae</taxon>
        <taxon>Purpureocillium</taxon>
    </lineage>
</organism>
<comment type="caution">
    <text evidence="1">The sequence shown here is derived from an EMBL/GenBank/DDBJ whole genome shotgun (WGS) entry which is preliminary data.</text>
</comment>
<dbReference type="EMBL" id="JBGNUJ010000003">
    <property type="protein sequence ID" value="KAL3962155.1"/>
    <property type="molecule type" value="Genomic_DNA"/>
</dbReference>
<name>A0ACC4E0J8_PURLI</name>
<sequence length="156" mass="17162">MEQTALLSNLLRVASASSHQQLLLTAGHGDGFMAVLTRRRCRQAAGEPEQDEHETNPAGQGRQTRTTTGLATQAMCVRRHPASLPRRRHFRSANKVASVYFGNTCPPLPDTPQTHLRDPEFQKKAPNPDAGTGTSAKRRQPTLRPDRPDDKPCHGP</sequence>
<proteinExistence type="predicted"/>
<evidence type="ECO:0000313" key="2">
    <source>
        <dbReference type="Proteomes" id="UP001638806"/>
    </source>
</evidence>
<keyword evidence="2" id="KW-1185">Reference proteome</keyword>
<gene>
    <name evidence="1" type="ORF">ACCO45_003678</name>
</gene>
<evidence type="ECO:0000313" key="1">
    <source>
        <dbReference type="EMBL" id="KAL3962155.1"/>
    </source>
</evidence>